<sequence length="213" mass="25339">MNIKNMSSKLLFSTIEIVFLIVSLWISRWSLAESNIVDMVSEIKSNIIQPIELITIIFCIFHTMISYMYVPGNISFIYILLIVILIESWQNTFAMIIIIYFVTEKISIIKKYSQEIMLFINKTITRILIFIFLITIIYFLHFGFITYISNKETSGIDSPEMIRYYNLLVTLPSIYRLMNIIYRLFCVFGINIYIWLMINFVRCIYNIKLHHDL</sequence>
<proteinExistence type="predicted"/>
<dbReference type="EMBL" id="MG779387">
    <property type="protein sequence ID" value="AUV58928.1"/>
    <property type="molecule type" value="Genomic_DNA"/>
</dbReference>
<evidence type="ECO:0000313" key="2">
    <source>
        <dbReference type="EMBL" id="AUV58928.1"/>
    </source>
</evidence>
<keyword evidence="1" id="KW-1133">Transmembrane helix</keyword>
<evidence type="ECO:0000256" key="1">
    <source>
        <dbReference type="SAM" id="Phobius"/>
    </source>
</evidence>
<keyword evidence="1" id="KW-0812">Transmembrane</keyword>
<feature type="transmembrane region" description="Helical" evidence="1">
    <location>
        <begin position="123"/>
        <end position="148"/>
    </location>
</feature>
<feature type="transmembrane region" description="Helical" evidence="1">
    <location>
        <begin position="6"/>
        <end position="26"/>
    </location>
</feature>
<feature type="transmembrane region" description="Helical" evidence="1">
    <location>
        <begin position="76"/>
        <end position="102"/>
    </location>
</feature>
<accession>A0A2K9V9N4</accession>
<protein>
    <submittedName>
        <fullName evidence="2">Uncharacterized protein</fullName>
    </submittedName>
</protein>
<name>A0A2K9V9N4_9VIRU</name>
<feature type="transmembrane region" description="Helical" evidence="1">
    <location>
        <begin position="47"/>
        <end position="70"/>
    </location>
</feature>
<feature type="transmembrane region" description="Helical" evidence="1">
    <location>
        <begin position="180"/>
        <end position="201"/>
    </location>
</feature>
<organism evidence="2">
    <name type="scientific">Bandra megavirus</name>
    <dbReference type="NCBI Taxonomy" id="2071566"/>
    <lineage>
        <taxon>Viruses</taxon>
        <taxon>Varidnaviria</taxon>
        <taxon>Bamfordvirae</taxon>
        <taxon>Nucleocytoviricota</taxon>
        <taxon>Megaviricetes</taxon>
        <taxon>Imitervirales</taxon>
        <taxon>Mimiviridae</taxon>
        <taxon>Megamimivirinae</taxon>
        <taxon>Megavirus</taxon>
    </lineage>
</organism>
<keyword evidence="1" id="KW-0472">Membrane</keyword>
<reference evidence="2" key="1">
    <citation type="submission" date="2018-01" db="EMBL/GenBank/DDBJ databases">
        <title>Draft genome sequence of Bandra megavirus.</title>
        <authorList>
            <person name="Chatterjee A."/>
            <person name="Yadav R."/>
            <person name="Kondabagil K."/>
        </authorList>
    </citation>
    <scope>NUCLEOTIDE SEQUENCE</scope>
    <source>
        <strain evidence="2">KK-1</strain>
    </source>
</reference>